<keyword evidence="1" id="KW-0677">Repeat</keyword>
<dbReference type="SMART" id="SM00028">
    <property type="entry name" value="TPR"/>
    <property type="match status" value="7"/>
</dbReference>
<dbReference type="PROSITE" id="PS50005">
    <property type="entry name" value="TPR"/>
    <property type="match status" value="4"/>
</dbReference>
<keyword evidence="7" id="KW-1185">Reference proteome</keyword>
<dbReference type="Gene3D" id="1.25.40.10">
    <property type="entry name" value="Tetratricopeptide repeat domain"/>
    <property type="match status" value="2"/>
</dbReference>
<protein>
    <submittedName>
        <fullName evidence="6">Tetratricopeptide (TPR) repeat protein</fullName>
    </submittedName>
</protein>
<organism evidence="6 7">
    <name type="scientific">Granulicella aggregans</name>
    <dbReference type="NCBI Taxonomy" id="474949"/>
    <lineage>
        <taxon>Bacteria</taxon>
        <taxon>Pseudomonadati</taxon>
        <taxon>Acidobacteriota</taxon>
        <taxon>Terriglobia</taxon>
        <taxon>Terriglobales</taxon>
        <taxon>Acidobacteriaceae</taxon>
        <taxon>Granulicella</taxon>
    </lineage>
</organism>
<dbReference type="PANTHER" id="PTHR44858:SF1">
    <property type="entry name" value="UDP-N-ACETYLGLUCOSAMINE--PEPTIDE N-ACETYLGLUCOSAMINYLTRANSFERASE SPINDLY-RELATED"/>
    <property type="match status" value="1"/>
</dbReference>
<dbReference type="Pfam" id="PF14559">
    <property type="entry name" value="TPR_19"/>
    <property type="match status" value="1"/>
</dbReference>
<dbReference type="Pfam" id="PF13432">
    <property type="entry name" value="TPR_16"/>
    <property type="match status" value="1"/>
</dbReference>
<dbReference type="InterPro" id="IPR013105">
    <property type="entry name" value="TPR_2"/>
</dbReference>
<evidence type="ECO:0000313" key="6">
    <source>
        <dbReference type="EMBL" id="MBB5059158.1"/>
    </source>
</evidence>
<dbReference type="InterPro" id="IPR050498">
    <property type="entry name" value="Ycf3"/>
</dbReference>
<comment type="caution">
    <text evidence="6">The sequence shown here is derived from an EMBL/GenBank/DDBJ whole genome shotgun (WGS) entry which is preliminary data.</text>
</comment>
<dbReference type="Pfam" id="PF07719">
    <property type="entry name" value="TPR_2"/>
    <property type="match status" value="1"/>
</dbReference>
<feature type="repeat" description="TPR" evidence="3">
    <location>
        <begin position="305"/>
        <end position="338"/>
    </location>
</feature>
<evidence type="ECO:0000256" key="3">
    <source>
        <dbReference type="PROSITE-ProRule" id="PRU00339"/>
    </source>
</evidence>
<accession>A0A7W7ZG79</accession>
<dbReference type="Pfam" id="PF13414">
    <property type="entry name" value="TPR_11"/>
    <property type="match status" value="1"/>
</dbReference>
<feature type="signal peptide" evidence="5">
    <location>
        <begin position="1"/>
        <end position="29"/>
    </location>
</feature>
<dbReference type="InterPro" id="IPR011990">
    <property type="entry name" value="TPR-like_helical_dom_sf"/>
</dbReference>
<gene>
    <name evidence="6" type="ORF">HDF16_003881</name>
</gene>
<feature type="chain" id="PRO_5030869482" evidence="5">
    <location>
        <begin position="30"/>
        <end position="389"/>
    </location>
</feature>
<feature type="region of interest" description="Disordered" evidence="4">
    <location>
        <begin position="368"/>
        <end position="389"/>
    </location>
</feature>
<dbReference type="SUPFAM" id="SSF48452">
    <property type="entry name" value="TPR-like"/>
    <property type="match status" value="1"/>
</dbReference>
<name>A0A7W7ZG79_9BACT</name>
<evidence type="ECO:0000256" key="2">
    <source>
        <dbReference type="ARBA" id="ARBA00022803"/>
    </source>
</evidence>
<evidence type="ECO:0000313" key="7">
    <source>
        <dbReference type="Proteomes" id="UP000540989"/>
    </source>
</evidence>
<evidence type="ECO:0000256" key="1">
    <source>
        <dbReference type="ARBA" id="ARBA00022737"/>
    </source>
</evidence>
<sequence>MNASTNRLSSSMRSLFCLILAAASLQAVAQSPDRAAAIALEQRGRTVEAELAWHSIAASDPGNAEAFAHLGLLASRQEHYADAIASYNKALVLAPNMPGLQMNLGLVLFKANQFPAAIKNFSALLSLHPDAATVNHLTILLGMAHFGMGDYLVAIPYLERSAANDPQSLTLRLTLAHSCLWSKQYDCVLSVYKQILALNADSAEADMIAGEALDEKGDDSGAIGQFRAATHANPSEPNAHFGLGYLLWKQQHFDEAAVEFEAELNINPTQGQARAYLADSLVEINQFEKARPDLEQLVAAPNSSAMVHRDLGIVYGETGHPEDAMKQLQQAILLDPSYVSAHWRLAKIYQATGNKALAKSEFEIVSTMKQQSSRPLTQQLDTTPSSQHP</sequence>
<dbReference type="SUPFAM" id="SSF81901">
    <property type="entry name" value="HCP-like"/>
    <property type="match status" value="1"/>
</dbReference>
<dbReference type="AlphaFoldDB" id="A0A7W7ZG79"/>
<keyword evidence="2 3" id="KW-0802">TPR repeat</keyword>
<feature type="repeat" description="TPR" evidence="3">
    <location>
        <begin position="98"/>
        <end position="131"/>
    </location>
</feature>
<feature type="repeat" description="TPR" evidence="3">
    <location>
        <begin position="237"/>
        <end position="270"/>
    </location>
</feature>
<reference evidence="6 7" key="1">
    <citation type="submission" date="2020-08" db="EMBL/GenBank/DDBJ databases">
        <title>Genomic Encyclopedia of Type Strains, Phase IV (KMG-V): Genome sequencing to study the core and pangenomes of soil and plant-associated prokaryotes.</title>
        <authorList>
            <person name="Whitman W."/>
        </authorList>
    </citation>
    <scope>NUCLEOTIDE SEQUENCE [LARGE SCALE GENOMIC DNA]</scope>
    <source>
        <strain evidence="6 7">M8UP14</strain>
    </source>
</reference>
<dbReference type="InterPro" id="IPR019734">
    <property type="entry name" value="TPR_rpt"/>
</dbReference>
<dbReference type="RefSeq" id="WP_184220117.1">
    <property type="nucleotide sequence ID" value="NZ_JACHIP010000005.1"/>
</dbReference>
<keyword evidence="5" id="KW-0732">Signal</keyword>
<proteinExistence type="predicted"/>
<evidence type="ECO:0000256" key="4">
    <source>
        <dbReference type="SAM" id="MobiDB-lite"/>
    </source>
</evidence>
<dbReference type="PANTHER" id="PTHR44858">
    <property type="entry name" value="TETRATRICOPEPTIDE REPEAT PROTEIN 6"/>
    <property type="match status" value="1"/>
</dbReference>
<feature type="repeat" description="TPR" evidence="3">
    <location>
        <begin position="64"/>
        <end position="97"/>
    </location>
</feature>
<evidence type="ECO:0000256" key="5">
    <source>
        <dbReference type="SAM" id="SignalP"/>
    </source>
</evidence>
<dbReference type="Proteomes" id="UP000540989">
    <property type="component" value="Unassembled WGS sequence"/>
</dbReference>
<dbReference type="EMBL" id="JACHIP010000005">
    <property type="protein sequence ID" value="MBB5059158.1"/>
    <property type="molecule type" value="Genomic_DNA"/>
</dbReference>